<evidence type="ECO:0000259" key="7">
    <source>
        <dbReference type="SMART" id="SM00891"/>
    </source>
</evidence>
<keyword evidence="2" id="KW-0255">Endonuclease</keyword>
<dbReference type="Gene3D" id="1.10.150.20">
    <property type="entry name" value="5' to 3' exonuclease, C-terminal subdomain"/>
    <property type="match status" value="1"/>
</dbReference>
<accession>A0AAF0D3F6</accession>
<reference evidence="8" key="2">
    <citation type="journal article" date="2022" name="Nat. Microbiol.">
        <title>A closed Candidatus Odinarchaeum chromosome exposes Asgard archaeal viruses.</title>
        <authorList>
            <person name="Tamarit D."/>
            <person name="Caceres E.F."/>
            <person name="Krupovic M."/>
            <person name="Nijland R."/>
            <person name="Eme L."/>
            <person name="Robinson N.P."/>
            <person name="Ettema T.J.G."/>
        </authorList>
    </citation>
    <scope>NUCLEOTIDE SEQUENCE</scope>
    <source>
        <strain evidence="8">LCB_4</strain>
    </source>
</reference>
<dbReference type="InterPro" id="IPR011335">
    <property type="entry name" value="Restrct_endonuc-II-like"/>
</dbReference>
<reference evidence="8" key="1">
    <citation type="journal article" date="2017" name="Nature">
        <title>Asgard archaea illuminate the origin of eukaryotic cellular complexity.</title>
        <authorList>
            <person name="Zaremba-Niedzwiedzka K."/>
            <person name="Caceres E.F."/>
            <person name="Saw J.H."/>
            <person name="Backstrom D."/>
            <person name="Juzokaite L."/>
            <person name="Vancaester E."/>
            <person name="Seitz K.W."/>
            <person name="Anantharaman K."/>
            <person name="Starnawski P."/>
            <person name="Kjeldsen K.U."/>
            <person name="Scott M.B."/>
            <person name="Nunoura T."/>
            <person name="Banfield J.F."/>
            <person name="Schramm A."/>
            <person name="Baker B.J."/>
            <person name="Spang A."/>
            <person name="Ettema T.J.G."/>
        </authorList>
    </citation>
    <scope>NUCLEOTIDE SEQUENCE</scope>
    <source>
        <strain evidence="8">LCB_4</strain>
    </source>
</reference>
<organism evidence="8 9">
    <name type="scientific">Odinarchaeota yellowstonii (strain LCB_4)</name>
    <dbReference type="NCBI Taxonomy" id="1841599"/>
    <lineage>
        <taxon>Archaea</taxon>
        <taxon>Promethearchaeati</taxon>
        <taxon>Candidatus Odinarchaeota</taxon>
        <taxon>Candidatus Odinarchaeia</taxon>
        <taxon>Candidatus Odinarchaeales</taxon>
        <taxon>Candidatus Odinarchaeaceae</taxon>
        <taxon>Candidatus Odinarchaeum</taxon>
    </lineage>
</organism>
<dbReference type="GO" id="GO:0000724">
    <property type="term" value="P:double-strand break repair via homologous recombination"/>
    <property type="evidence" value="ECO:0007669"/>
    <property type="project" value="TreeGrafter"/>
</dbReference>
<dbReference type="GO" id="GO:0003684">
    <property type="term" value="F:damaged DNA binding"/>
    <property type="evidence" value="ECO:0007669"/>
    <property type="project" value="TreeGrafter"/>
</dbReference>
<dbReference type="Gene3D" id="3.40.50.10130">
    <property type="match status" value="1"/>
</dbReference>
<dbReference type="EMBL" id="CP091871">
    <property type="protein sequence ID" value="WEU40982.1"/>
    <property type="molecule type" value="Genomic_DNA"/>
</dbReference>
<evidence type="ECO:0000256" key="1">
    <source>
        <dbReference type="ARBA" id="ARBA00022722"/>
    </source>
</evidence>
<evidence type="ECO:0000256" key="5">
    <source>
        <dbReference type="ARBA" id="ARBA00023125"/>
    </source>
</evidence>
<keyword evidence="3" id="KW-0227">DNA damage</keyword>
<proteinExistence type="predicted"/>
<keyword evidence="1" id="KW-0540">Nuclease</keyword>
<dbReference type="GO" id="GO:0003697">
    <property type="term" value="F:single-stranded DNA binding"/>
    <property type="evidence" value="ECO:0007669"/>
    <property type="project" value="TreeGrafter"/>
</dbReference>
<dbReference type="GO" id="GO:0000014">
    <property type="term" value="F:single-stranded DNA endodeoxyribonuclease activity"/>
    <property type="evidence" value="ECO:0007669"/>
    <property type="project" value="TreeGrafter"/>
</dbReference>
<evidence type="ECO:0000313" key="9">
    <source>
        <dbReference type="Proteomes" id="UP000186851"/>
    </source>
</evidence>
<evidence type="ECO:0000256" key="3">
    <source>
        <dbReference type="ARBA" id="ARBA00022763"/>
    </source>
</evidence>
<dbReference type="Pfam" id="PF02732">
    <property type="entry name" value="ERCC4"/>
    <property type="match status" value="1"/>
</dbReference>
<keyword evidence="5" id="KW-0238">DNA-binding</keyword>
<keyword evidence="6" id="KW-0234">DNA repair</keyword>
<evidence type="ECO:0000313" key="8">
    <source>
        <dbReference type="EMBL" id="WEU40982.1"/>
    </source>
</evidence>
<dbReference type="InterPro" id="IPR010994">
    <property type="entry name" value="RuvA_2-like"/>
</dbReference>
<feature type="domain" description="ERCC4" evidence="7">
    <location>
        <begin position="5"/>
        <end position="85"/>
    </location>
</feature>
<dbReference type="CDD" id="cd20075">
    <property type="entry name" value="XPF_nuclease_XPF_arch"/>
    <property type="match status" value="1"/>
</dbReference>
<dbReference type="AlphaFoldDB" id="A0AAF0D3F6"/>
<dbReference type="Proteomes" id="UP000186851">
    <property type="component" value="Chromosome"/>
</dbReference>
<sequence>MAKLFLYADARELSSGIPELIKKENINVYVRNLTVADYVISDRCAVERKSVNDFISSLFDGRLIDQLNRLSEAYEKPVLILEGDVNLLYADEQRRAFFLKTLFNLTIDYNIRLLFSSCKNLTKDILVGLLHYEKFGKSRYPIARRKPKTLERRELLKFILKGFPYIGDKSAEKLLQSFGSLRKIFTSPSRELMLKGRLTLKQAKTFTDLLDIPYSVEKENTHQQERLEA</sequence>
<keyword evidence="4" id="KW-0378">Hydrolase</keyword>
<dbReference type="PANTHER" id="PTHR10150:SF0">
    <property type="entry name" value="DNA REPAIR ENDONUCLEASE XPF"/>
    <property type="match status" value="1"/>
</dbReference>
<dbReference type="KEGG" id="oyw:OdinLCB4_003505"/>
<evidence type="ECO:0000256" key="6">
    <source>
        <dbReference type="ARBA" id="ARBA00023204"/>
    </source>
</evidence>
<dbReference type="SMART" id="SM00891">
    <property type="entry name" value="ERCC4"/>
    <property type="match status" value="1"/>
</dbReference>
<dbReference type="SUPFAM" id="SSF47781">
    <property type="entry name" value="RuvA domain 2-like"/>
    <property type="match status" value="1"/>
</dbReference>
<dbReference type="InterPro" id="IPR006166">
    <property type="entry name" value="ERCC4_domain"/>
</dbReference>
<dbReference type="SUPFAM" id="SSF52980">
    <property type="entry name" value="Restriction endonuclease-like"/>
    <property type="match status" value="1"/>
</dbReference>
<gene>
    <name evidence="8" type="ORF">OdinLCB4_003505</name>
</gene>
<name>A0AAF0D3F6_ODILC</name>
<dbReference type="PANTHER" id="PTHR10150">
    <property type="entry name" value="DNA REPAIR ENDONUCLEASE XPF"/>
    <property type="match status" value="1"/>
</dbReference>
<dbReference type="GO" id="GO:1901255">
    <property type="term" value="P:nucleotide-excision repair involved in interstrand cross-link repair"/>
    <property type="evidence" value="ECO:0007669"/>
    <property type="project" value="TreeGrafter"/>
</dbReference>
<protein>
    <recommendedName>
        <fullName evidence="7">ERCC4 domain-containing protein</fullName>
    </recommendedName>
</protein>
<evidence type="ECO:0000256" key="4">
    <source>
        <dbReference type="ARBA" id="ARBA00022801"/>
    </source>
</evidence>
<evidence type="ECO:0000256" key="2">
    <source>
        <dbReference type="ARBA" id="ARBA00022759"/>
    </source>
</evidence>